<feature type="transmembrane region" description="Helical" evidence="14">
    <location>
        <begin position="113"/>
        <end position="131"/>
    </location>
</feature>
<dbReference type="InterPro" id="IPR000700">
    <property type="entry name" value="PAS-assoc_C"/>
</dbReference>
<dbReference type="GO" id="GO:0000155">
    <property type="term" value="F:phosphorelay sensor kinase activity"/>
    <property type="evidence" value="ECO:0007669"/>
    <property type="project" value="InterPro"/>
</dbReference>
<dbReference type="InterPro" id="IPR035965">
    <property type="entry name" value="PAS-like_dom_sf"/>
</dbReference>
<evidence type="ECO:0000256" key="3">
    <source>
        <dbReference type="ARBA" id="ARBA00010587"/>
    </source>
</evidence>
<keyword evidence="11" id="KW-0408">Iron</keyword>
<dbReference type="InterPro" id="IPR011006">
    <property type="entry name" value="CheY-like_superfamily"/>
</dbReference>
<keyword evidence="14" id="KW-0812">Transmembrane</keyword>
<accession>A0A0B0EJ04</accession>
<feature type="domain" description="HAMP" evidence="19">
    <location>
        <begin position="134"/>
        <end position="186"/>
    </location>
</feature>
<dbReference type="PROSITE" id="PS50109">
    <property type="entry name" value="HIS_KIN"/>
    <property type="match status" value="1"/>
</dbReference>
<evidence type="ECO:0000256" key="4">
    <source>
        <dbReference type="ARBA" id="ARBA00012438"/>
    </source>
</evidence>
<evidence type="ECO:0000256" key="1">
    <source>
        <dbReference type="ARBA" id="ARBA00000085"/>
    </source>
</evidence>
<dbReference type="Gene3D" id="3.40.50.2300">
    <property type="match status" value="1"/>
</dbReference>
<feature type="domain" description="Histidine kinase" evidence="15">
    <location>
        <begin position="339"/>
        <end position="555"/>
    </location>
</feature>
<dbReference type="PRINTS" id="PR00344">
    <property type="entry name" value="BCTRLSENSOR"/>
</dbReference>
<keyword evidence="6" id="KW-0808">Transferase</keyword>
<dbReference type="GO" id="GO:0005524">
    <property type="term" value="F:ATP binding"/>
    <property type="evidence" value="ECO:0007669"/>
    <property type="project" value="UniProtKB-KW"/>
</dbReference>
<dbReference type="SMART" id="SM00091">
    <property type="entry name" value="PAS"/>
    <property type="match status" value="1"/>
</dbReference>
<dbReference type="SUPFAM" id="SSF55785">
    <property type="entry name" value="PYP-like sensor domain (PAS domain)"/>
    <property type="match status" value="1"/>
</dbReference>
<evidence type="ECO:0000256" key="9">
    <source>
        <dbReference type="ARBA" id="ARBA00022777"/>
    </source>
</evidence>
<evidence type="ECO:0000256" key="14">
    <source>
        <dbReference type="SAM" id="Phobius"/>
    </source>
</evidence>
<dbReference type="EC" id="2.7.13.3" evidence="4"/>
<organism evidence="20 21">
    <name type="scientific">Candidatus Scalindua brodae</name>
    <dbReference type="NCBI Taxonomy" id="237368"/>
    <lineage>
        <taxon>Bacteria</taxon>
        <taxon>Pseudomonadati</taxon>
        <taxon>Planctomycetota</taxon>
        <taxon>Candidatus Brocadiia</taxon>
        <taxon>Candidatus Brocadiales</taxon>
        <taxon>Candidatus Scalinduaceae</taxon>
        <taxon>Candidatus Scalindua</taxon>
    </lineage>
</organism>
<evidence type="ECO:0000259" key="17">
    <source>
        <dbReference type="PROSITE" id="PS50112"/>
    </source>
</evidence>
<evidence type="ECO:0000259" key="18">
    <source>
        <dbReference type="PROSITE" id="PS50113"/>
    </source>
</evidence>
<dbReference type="InterPro" id="IPR000014">
    <property type="entry name" value="PAS"/>
</dbReference>
<comment type="subcellular location">
    <subcellularLocation>
        <location evidence="2">Membrane</location>
    </subcellularLocation>
</comment>
<dbReference type="InterPro" id="IPR036890">
    <property type="entry name" value="HATPase_C_sf"/>
</dbReference>
<dbReference type="Gene3D" id="3.30.450.20">
    <property type="entry name" value="PAS domain"/>
    <property type="match status" value="1"/>
</dbReference>
<dbReference type="Pfam" id="PF02518">
    <property type="entry name" value="HATPase_c"/>
    <property type="match status" value="1"/>
</dbReference>
<keyword evidence="14" id="KW-0472">Membrane</keyword>
<feature type="domain" description="PAS" evidence="17">
    <location>
        <begin position="198"/>
        <end position="268"/>
    </location>
</feature>
<dbReference type="InterPro" id="IPR012827">
    <property type="entry name" value="Hemerythrin_metal-bd"/>
</dbReference>
<dbReference type="Gene3D" id="1.10.287.130">
    <property type="match status" value="1"/>
</dbReference>
<dbReference type="Gene3D" id="6.10.340.10">
    <property type="match status" value="1"/>
</dbReference>
<evidence type="ECO:0000313" key="20">
    <source>
        <dbReference type="EMBL" id="KHE91098.1"/>
    </source>
</evidence>
<comment type="catalytic activity">
    <reaction evidence="1">
        <text>ATP + protein L-histidine = ADP + protein N-phospho-L-histidine.</text>
        <dbReference type="EC" id="2.7.13.3"/>
    </reaction>
</comment>
<dbReference type="PROSITE" id="PS50113">
    <property type="entry name" value="PAC"/>
    <property type="match status" value="1"/>
</dbReference>
<dbReference type="SUPFAM" id="SSF158472">
    <property type="entry name" value="HAMP domain-like"/>
    <property type="match status" value="1"/>
</dbReference>
<dbReference type="InterPro" id="IPR036097">
    <property type="entry name" value="HisK_dim/P_sf"/>
</dbReference>
<evidence type="ECO:0000256" key="10">
    <source>
        <dbReference type="ARBA" id="ARBA00022840"/>
    </source>
</evidence>
<dbReference type="GO" id="GO:0046872">
    <property type="term" value="F:metal ion binding"/>
    <property type="evidence" value="ECO:0007669"/>
    <property type="project" value="UniProtKB-KW"/>
</dbReference>
<keyword evidence="5 13" id="KW-0597">Phosphoprotein</keyword>
<dbReference type="Gene3D" id="1.20.120.50">
    <property type="entry name" value="Hemerythrin-like"/>
    <property type="match status" value="1"/>
</dbReference>
<dbReference type="CDD" id="cd06225">
    <property type="entry name" value="HAMP"/>
    <property type="match status" value="1"/>
</dbReference>
<dbReference type="Pfam" id="PF00072">
    <property type="entry name" value="Response_reg"/>
    <property type="match status" value="1"/>
</dbReference>
<keyword evidence="14" id="KW-1133">Transmembrane helix</keyword>
<dbReference type="InterPro" id="IPR035938">
    <property type="entry name" value="Hemerythrin-like_sf"/>
</dbReference>
<keyword evidence="9 20" id="KW-0418">Kinase</keyword>
<comment type="similarity">
    <text evidence="3">Belongs to the hemerythrin family.</text>
</comment>
<dbReference type="Pfam" id="PF00672">
    <property type="entry name" value="HAMP"/>
    <property type="match status" value="1"/>
</dbReference>
<dbReference type="EMBL" id="JRYO01000216">
    <property type="protein sequence ID" value="KHE91098.1"/>
    <property type="molecule type" value="Genomic_DNA"/>
</dbReference>
<dbReference type="SMART" id="SM00448">
    <property type="entry name" value="REC"/>
    <property type="match status" value="1"/>
</dbReference>
<evidence type="ECO:0000256" key="6">
    <source>
        <dbReference type="ARBA" id="ARBA00022679"/>
    </source>
</evidence>
<keyword evidence="10" id="KW-0067">ATP-binding</keyword>
<dbReference type="Proteomes" id="UP000030652">
    <property type="component" value="Unassembled WGS sequence"/>
</dbReference>
<evidence type="ECO:0000259" key="16">
    <source>
        <dbReference type="PROSITE" id="PS50110"/>
    </source>
</evidence>
<evidence type="ECO:0000256" key="12">
    <source>
        <dbReference type="ARBA" id="ARBA00023012"/>
    </source>
</evidence>
<dbReference type="PANTHER" id="PTHR43065:SF46">
    <property type="entry name" value="C4-DICARBOXYLATE TRANSPORT SENSOR PROTEIN DCTB"/>
    <property type="match status" value="1"/>
</dbReference>
<dbReference type="PANTHER" id="PTHR43065">
    <property type="entry name" value="SENSOR HISTIDINE KINASE"/>
    <property type="match status" value="1"/>
</dbReference>
<evidence type="ECO:0000256" key="11">
    <source>
        <dbReference type="ARBA" id="ARBA00023004"/>
    </source>
</evidence>
<evidence type="ECO:0000256" key="2">
    <source>
        <dbReference type="ARBA" id="ARBA00004370"/>
    </source>
</evidence>
<evidence type="ECO:0000259" key="19">
    <source>
        <dbReference type="PROSITE" id="PS50885"/>
    </source>
</evidence>
<dbReference type="InterPro" id="IPR003660">
    <property type="entry name" value="HAMP_dom"/>
</dbReference>
<dbReference type="Pfam" id="PF13426">
    <property type="entry name" value="PAS_9"/>
    <property type="match status" value="1"/>
</dbReference>
<dbReference type="Gene3D" id="3.30.565.10">
    <property type="entry name" value="Histidine kinase-like ATPase, C-terminal domain"/>
    <property type="match status" value="1"/>
</dbReference>
<sequence length="809" mass="91698">MMDLLNKPHQNIREDYPEAAEQLLSGKKGILRLASGEVIVYEPLFPEFKTDTDKFWVIIKRVKGVDYPVNASAWFAAATKAINTGLAISKIADAETKAYISTMGLNAKRSLEINLFIFAFLILVFLIFIRWSRTRILNPIEKLTRITQKIAEGDYSLKAEVESRNEIGILTSNFNKMADGLTNEIAVRKHAEKLLRKSEENSRQLIEAAQDAIICIDEKGMIFVWNKSAEKIFGYSKNEIIGQPIITIIPEKYHTPYQERFNRFLKSDKAAMISEPVEVSGMTKAGIVIPIELSVSFYITENEQFVFIGIVRDLTERKKIEETLLQSEKMKSMGLITSGVAHEFNNILAIVKGFALQIKKKCGDDKKLEKRTDIIIKASNDGVEIVRRMQEYTNREMNSTDFVLTDMSDLIKQVIDFTMPRWQNIAHANGIHYKIDTEGVRDVLCVNGKQSELREVLLNITNNALDAMPDGGSLSFRTWGKEDTVFVSISDTGMGMDKSVQKNVFDPFFTTKIGVGTGLGMSMGYSIITRHGGNIDIESEEGKGSTFIIKLPMSKGTVKPEVTSESEQEIKAEGLRILIVDDEQNICDLLSEYFSEDGHNVKSVNSGAMAINLLETENFDLVLSDLVMPEVTGYDVINAVRKLDKKPKIGIITGWENPHRTEKEEVLKADFIVKKPVNFSELTHCINNVLSKYSSYDIGIKEIDVQHADMDLLLSKLSEEGLNQDVKEKNFELFRNAASSHFDFEEKWAQTNNKIFDDDHLRAHNKFLDLLNEMNTQYENKQLRLNTISLTIKKELLNHVRNHDIRLIT</sequence>
<keyword evidence="7" id="KW-0479">Metal-binding</keyword>
<dbReference type="CDD" id="cd00130">
    <property type="entry name" value="PAS"/>
    <property type="match status" value="1"/>
</dbReference>
<dbReference type="SUPFAM" id="SSF55874">
    <property type="entry name" value="ATPase domain of HSP90 chaperone/DNA topoisomerase II/histidine kinase"/>
    <property type="match status" value="1"/>
</dbReference>
<dbReference type="SUPFAM" id="SSF47384">
    <property type="entry name" value="Homodimeric domain of signal transducing histidine kinase"/>
    <property type="match status" value="1"/>
</dbReference>
<gene>
    <name evidence="20" type="ORF">SCABRO_03157</name>
</gene>
<dbReference type="PROSITE" id="PS50110">
    <property type="entry name" value="RESPONSE_REGULATORY"/>
    <property type="match status" value="1"/>
</dbReference>
<evidence type="ECO:0000256" key="7">
    <source>
        <dbReference type="ARBA" id="ARBA00022723"/>
    </source>
</evidence>
<dbReference type="PROSITE" id="PS50112">
    <property type="entry name" value="PAS"/>
    <property type="match status" value="1"/>
</dbReference>
<evidence type="ECO:0000313" key="21">
    <source>
        <dbReference type="Proteomes" id="UP000030652"/>
    </source>
</evidence>
<comment type="caution">
    <text evidence="20">The sequence shown here is derived from an EMBL/GenBank/DDBJ whole genome shotgun (WGS) entry which is preliminary data.</text>
</comment>
<reference evidence="20 21" key="1">
    <citation type="submission" date="2014-10" db="EMBL/GenBank/DDBJ databases">
        <title>Draft genome of anammox bacterium scalindua brodae, obtained using differential coverage binning of sequence data from two enrichment reactors.</title>
        <authorList>
            <person name="Speth D.R."/>
            <person name="Russ L."/>
            <person name="Kartal B."/>
            <person name="Op den Camp H.J."/>
            <person name="Dutilh B.E."/>
            <person name="Jetten M.S."/>
        </authorList>
    </citation>
    <scope>NUCLEOTIDE SEQUENCE [LARGE SCALE GENOMIC DNA]</scope>
    <source>
        <strain evidence="20">RU1</strain>
    </source>
</reference>
<dbReference type="SMART" id="SM00387">
    <property type="entry name" value="HATPase_c"/>
    <property type="match status" value="1"/>
</dbReference>
<dbReference type="CDD" id="cd00156">
    <property type="entry name" value="REC"/>
    <property type="match status" value="1"/>
</dbReference>
<feature type="domain" description="PAC" evidence="18">
    <location>
        <begin position="275"/>
        <end position="326"/>
    </location>
</feature>
<protein>
    <recommendedName>
        <fullName evidence="4">histidine kinase</fullName>
        <ecNumber evidence="4">2.7.13.3</ecNumber>
    </recommendedName>
</protein>
<dbReference type="SMART" id="SM00304">
    <property type="entry name" value="HAMP"/>
    <property type="match status" value="1"/>
</dbReference>
<dbReference type="InterPro" id="IPR005467">
    <property type="entry name" value="His_kinase_dom"/>
</dbReference>
<evidence type="ECO:0000256" key="8">
    <source>
        <dbReference type="ARBA" id="ARBA00022741"/>
    </source>
</evidence>
<dbReference type="SUPFAM" id="SSF52172">
    <property type="entry name" value="CheY-like"/>
    <property type="match status" value="1"/>
</dbReference>
<proteinExistence type="inferred from homology"/>
<dbReference type="InterPro" id="IPR003594">
    <property type="entry name" value="HATPase_dom"/>
</dbReference>
<dbReference type="SUPFAM" id="SSF47188">
    <property type="entry name" value="Hemerythrin-like"/>
    <property type="match status" value="1"/>
</dbReference>
<dbReference type="InterPro" id="IPR004358">
    <property type="entry name" value="Sig_transdc_His_kin-like_C"/>
</dbReference>
<dbReference type="GO" id="GO:0016020">
    <property type="term" value="C:membrane"/>
    <property type="evidence" value="ECO:0007669"/>
    <property type="project" value="UniProtKB-SubCell"/>
</dbReference>
<keyword evidence="12" id="KW-0902">Two-component regulatory system</keyword>
<evidence type="ECO:0000259" key="15">
    <source>
        <dbReference type="PROSITE" id="PS50109"/>
    </source>
</evidence>
<dbReference type="InterPro" id="IPR001789">
    <property type="entry name" value="Sig_transdc_resp-reg_receiver"/>
</dbReference>
<name>A0A0B0EJ04_9BACT</name>
<feature type="domain" description="Response regulatory" evidence="16">
    <location>
        <begin position="576"/>
        <end position="690"/>
    </location>
</feature>
<dbReference type="PROSITE" id="PS50885">
    <property type="entry name" value="HAMP"/>
    <property type="match status" value="1"/>
</dbReference>
<dbReference type="NCBIfam" id="TIGR00229">
    <property type="entry name" value="sensory_box"/>
    <property type="match status" value="1"/>
</dbReference>
<dbReference type="eggNOG" id="COG5000">
    <property type="taxonomic scope" value="Bacteria"/>
</dbReference>
<dbReference type="AlphaFoldDB" id="A0A0B0EJ04"/>
<feature type="modified residue" description="4-aspartylphosphate" evidence="13">
    <location>
        <position position="625"/>
    </location>
</feature>
<evidence type="ECO:0000256" key="13">
    <source>
        <dbReference type="PROSITE-ProRule" id="PRU00169"/>
    </source>
</evidence>
<keyword evidence="8" id="KW-0547">Nucleotide-binding</keyword>
<evidence type="ECO:0000256" key="5">
    <source>
        <dbReference type="ARBA" id="ARBA00022553"/>
    </source>
</evidence>
<dbReference type="CDD" id="cd12107">
    <property type="entry name" value="Hemerythrin"/>
    <property type="match status" value="1"/>
</dbReference>